<accession>A0A328DZP5</accession>
<sequence>MSSCRVEEEQKGFGTRAFIDSTIEKELERLPSHTQNADLTFDQDCMKKFDQVIKDNLNLFRRSIANKKFLHALNKGQILSFSGEVLRITREAMKSFEFIDAATIEGAKYPVYLAYAKEDMKAVLTHLCGVQD</sequence>
<evidence type="ECO:0000313" key="1">
    <source>
        <dbReference type="EMBL" id="RAL49968.1"/>
    </source>
</evidence>
<evidence type="ECO:0000313" key="2">
    <source>
        <dbReference type="Proteomes" id="UP000249390"/>
    </source>
</evidence>
<dbReference type="Proteomes" id="UP000249390">
    <property type="component" value="Unassembled WGS sequence"/>
</dbReference>
<gene>
    <name evidence="1" type="ORF">DM860_017469</name>
</gene>
<reference evidence="1 2" key="1">
    <citation type="submission" date="2018-06" db="EMBL/GenBank/DDBJ databases">
        <title>The Genome of Cuscuta australis (Dodder) Provides Insight into the Evolution of Plant Parasitism.</title>
        <authorList>
            <person name="Liu H."/>
        </authorList>
    </citation>
    <scope>NUCLEOTIDE SEQUENCE [LARGE SCALE GENOMIC DNA]</scope>
    <source>
        <strain evidence="2">cv. Yunnan</strain>
        <tissue evidence="1">Vines</tissue>
    </source>
</reference>
<keyword evidence="2" id="KW-1185">Reference proteome</keyword>
<name>A0A328DZP5_9ASTE</name>
<comment type="caution">
    <text evidence="1">The sequence shown here is derived from an EMBL/GenBank/DDBJ whole genome shotgun (WGS) entry which is preliminary data.</text>
</comment>
<dbReference type="EMBL" id="NQVE01000074">
    <property type="protein sequence ID" value="RAL49968.1"/>
    <property type="molecule type" value="Genomic_DNA"/>
</dbReference>
<protein>
    <submittedName>
        <fullName evidence="1">Uncharacterized protein</fullName>
    </submittedName>
</protein>
<dbReference type="AlphaFoldDB" id="A0A328DZP5"/>
<proteinExistence type="predicted"/>
<organism evidence="1 2">
    <name type="scientific">Cuscuta australis</name>
    <dbReference type="NCBI Taxonomy" id="267555"/>
    <lineage>
        <taxon>Eukaryota</taxon>
        <taxon>Viridiplantae</taxon>
        <taxon>Streptophyta</taxon>
        <taxon>Embryophyta</taxon>
        <taxon>Tracheophyta</taxon>
        <taxon>Spermatophyta</taxon>
        <taxon>Magnoliopsida</taxon>
        <taxon>eudicotyledons</taxon>
        <taxon>Gunneridae</taxon>
        <taxon>Pentapetalae</taxon>
        <taxon>asterids</taxon>
        <taxon>lamiids</taxon>
        <taxon>Solanales</taxon>
        <taxon>Convolvulaceae</taxon>
        <taxon>Cuscuteae</taxon>
        <taxon>Cuscuta</taxon>
        <taxon>Cuscuta subgen. Grammica</taxon>
        <taxon>Cuscuta sect. Cleistogrammica</taxon>
    </lineage>
</organism>